<evidence type="ECO:0000313" key="4">
    <source>
        <dbReference type="EMBL" id="QDT28634.1"/>
    </source>
</evidence>
<evidence type="ECO:0000256" key="1">
    <source>
        <dbReference type="SAM" id="Coils"/>
    </source>
</evidence>
<feature type="compositionally biased region" description="Polar residues" evidence="2">
    <location>
        <begin position="483"/>
        <end position="492"/>
    </location>
</feature>
<dbReference type="RefSeq" id="WP_145111541.1">
    <property type="nucleotide sequence ID" value="NZ_CP036277.1"/>
</dbReference>
<dbReference type="AlphaFoldDB" id="A0A518A9T8"/>
<gene>
    <name evidence="4" type="ORF">Enr10x_39780</name>
</gene>
<feature type="transmembrane region" description="Helical" evidence="3">
    <location>
        <begin position="7"/>
        <end position="29"/>
    </location>
</feature>
<evidence type="ECO:0000313" key="5">
    <source>
        <dbReference type="Proteomes" id="UP000315647"/>
    </source>
</evidence>
<accession>A0A518A9T8</accession>
<dbReference type="Proteomes" id="UP000315647">
    <property type="component" value="Chromosome"/>
</dbReference>
<sequence>MAASKPTAVHFSLIFFVMLTLIFGVMAYLNQKDLGEANAKLSQAEQTARTSDSTVRKLDEELQALKKLIGNEQEEIGLDNKTPNTVIGATENDVKTHAGVLAEATIKNTLIKLSGQLDQTKNQLAQEQADKNKLEAQYLALKGQLDKVVDQHRTAREGAEKDLADTQKVKEEEVSAKDQQIAALQKENEEILIELDQLRETDARKIKDLENKNNTYASLIDTLRSRLTEVQKVSFEKPDGEIRTIDNSTGVVWINLGEADRLPKRMNFSVYRKAHQGIGRGEEDIIGAIEVTKILGPHLSEARIVSDDIYQPISPGDPIYTPLWGVGRPETFAVSGIIDLDGDGKSDMDLLNRIVENANAKIDNIVTENGERIGNGLTVHTKFLVIGESPDIDAAKTDEQRDKMQQVLSKMKEIREEARLKAVRVIGINDFLSYIGYKPQRRLYTPGSGIASPIKAGARQTGVNAVSSGQVSGVYSRGKRLKQQTSSGQTSKVFGGAGK</sequence>
<organism evidence="4 5">
    <name type="scientific">Gimesia panareensis</name>
    <dbReference type="NCBI Taxonomy" id="2527978"/>
    <lineage>
        <taxon>Bacteria</taxon>
        <taxon>Pseudomonadati</taxon>
        <taxon>Planctomycetota</taxon>
        <taxon>Planctomycetia</taxon>
        <taxon>Planctomycetales</taxon>
        <taxon>Planctomycetaceae</taxon>
        <taxon>Gimesia</taxon>
    </lineage>
</organism>
<name>A0A518A9T8_9PLAN</name>
<keyword evidence="5" id="KW-1185">Reference proteome</keyword>
<proteinExistence type="predicted"/>
<dbReference type="EMBL" id="CP037421">
    <property type="protein sequence ID" value="QDT28634.1"/>
    <property type="molecule type" value="Genomic_DNA"/>
</dbReference>
<protein>
    <submittedName>
        <fullName evidence="4">Uncharacterized protein</fullName>
    </submittedName>
</protein>
<keyword evidence="1" id="KW-0175">Coiled coil</keyword>
<evidence type="ECO:0000256" key="2">
    <source>
        <dbReference type="SAM" id="MobiDB-lite"/>
    </source>
</evidence>
<evidence type="ECO:0000256" key="3">
    <source>
        <dbReference type="SAM" id="Phobius"/>
    </source>
</evidence>
<reference evidence="4 5" key="1">
    <citation type="submission" date="2019-03" db="EMBL/GenBank/DDBJ databases">
        <title>Deep-cultivation of Planctomycetes and their phenomic and genomic characterization uncovers novel biology.</title>
        <authorList>
            <person name="Wiegand S."/>
            <person name="Jogler M."/>
            <person name="Boedeker C."/>
            <person name="Pinto D."/>
            <person name="Vollmers J."/>
            <person name="Rivas-Marin E."/>
            <person name="Kohn T."/>
            <person name="Peeters S.H."/>
            <person name="Heuer A."/>
            <person name="Rast P."/>
            <person name="Oberbeckmann S."/>
            <person name="Bunk B."/>
            <person name="Jeske O."/>
            <person name="Meyerdierks A."/>
            <person name="Storesund J.E."/>
            <person name="Kallscheuer N."/>
            <person name="Luecker S."/>
            <person name="Lage O.M."/>
            <person name="Pohl T."/>
            <person name="Merkel B.J."/>
            <person name="Hornburger P."/>
            <person name="Mueller R.-W."/>
            <person name="Bruemmer F."/>
            <person name="Labrenz M."/>
            <person name="Spormann A.M."/>
            <person name="Op den Camp H."/>
            <person name="Overmann J."/>
            <person name="Amann R."/>
            <person name="Jetten M.S.M."/>
            <person name="Mascher T."/>
            <person name="Medema M.H."/>
            <person name="Devos D.P."/>
            <person name="Kaster A.-K."/>
            <person name="Ovreas L."/>
            <person name="Rohde M."/>
            <person name="Galperin M.Y."/>
            <person name="Jogler C."/>
        </authorList>
    </citation>
    <scope>NUCLEOTIDE SEQUENCE [LARGE SCALE GENOMIC DNA]</scope>
    <source>
        <strain evidence="4 5">Enr10</strain>
    </source>
</reference>
<keyword evidence="3" id="KW-1133">Transmembrane helix</keyword>
<accession>A0A517QAG7</accession>
<keyword evidence="3" id="KW-0812">Transmembrane</keyword>
<feature type="region of interest" description="Disordered" evidence="2">
    <location>
        <begin position="476"/>
        <end position="499"/>
    </location>
</feature>
<keyword evidence="3" id="KW-0472">Membrane</keyword>
<feature type="coiled-coil region" evidence="1">
    <location>
        <begin position="110"/>
        <end position="226"/>
    </location>
</feature>